<dbReference type="PATRIC" id="fig|1423742.4.peg.665"/>
<dbReference type="STRING" id="417373.GCA_001570685_01469"/>
<organism evidence="2 3">
    <name type="scientific">Limosilactobacillus equigenerosi DSM 18793 = JCM 14505</name>
    <dbReference type="NCBI Taxonomy" id="1423742"/>
    <lineage>
        <taxon>Bacteria</taxon>
        <taxon>Bacillati</taxon>
        <taxon>Bacillota</taxon>
        <taxon>Bacilli</taxon>
        <taxon>Lactobacillales</taxon>
        <taxon>Lactobacillaceae</taxon>
        <taxon>Limosilactobacillus</taxon>
    </lineage>
</organism>
<dbReference type="RefSeq" id="WP_056995162.1">
    <property type="nucleotide sequence ID" value="NZ_AZGC01000001.1"/>
</dbReference>
<sequence>MDNQTLTNALVKLGNKLATVEANQAILEAQIEAKDEKIKQLEQELEQLKNNDNKKGGNH</sequence>
<dbReference type="Proteomes" id="UP000051084">
    <property type="component" value="Unassembled WGS sequence"/>
</dbReference>
<keyword evidence="1" id="KW-0175">Coiled coil</keyword>
<comment type="caution">
    <text evidence="2">The sequence shown here is derived from an EMBL/GenBank/DDBJ whole genome shotgun (WGS) entry which is preliminary data.</text>
</comment>
<name>A0A0R1UTT1_9LACO</name>
<keyword evidence="3" id="KW-1185">Reference proteome</keyword>
<dbReference type="EMBL" id="AZGC01000001">
    <property type="protein sequence ID" value="KRL96556.1"/>
    <property type="molecule type" value="Genomic_DNA"/>
</dbReference>
<dbReference type="AlphaFoldDB" id="A0A0R1UTT1"/>
<accession>A0A0R1UTT1</accession>
<proteinExistence type="predicted"/>
<reference evidence="2 3" key="1">
    <citation type="journal article" date="2015" name="Genome Announc.">
        <title>Expanding the biotechnology potential of lactobacilli through comparative genomics of 213 strains and associated genera.</title>
        <authorList>
            <person name="Sun Z."/>
            <person name="Harris H.M."/>
            <person name="McCann A."/>
            <person name="Guo C."/>
            <person name="Argimon S."/>
            <person name="Zhang W."/>
            <person name="Yang X."/>
            <person name="Jeffery I.B."/>
            <person name="Cooney J.C."/>
            <person name="Kagawa T.F."/>
            <person name="Liu W."/>
            <person name="Song Y."/>
            <person name="Salvetti E."/>
            <person name="Wrobel A."/>
            <person name="Rasinkangas P."/>
            <person name="Parkhill J."/>
            <person name="Rea M.C."/>
            <person name="O'Sullivan O."/>
            <person name="Ritari J."/>
            <person name="Douillard F.P."/>
            <person name="Paul Ross R."/>
            <person name="Yang R."/>
            <person name="Briner A.E."/>
            <person name="Felis G.E."/>
            <person name="de Vos W.M."/>
            <person name="Barrangou R."/>
            <person name="Klaenhammer T.R."/>
            <person name="Caufield P.W."/>
            <person name="Cui Y."/>
            <person name="Zhang H."/>
            <person name="O'Toole P.W."/>
        </authorList>
    </citation>
    <scope>NUCLEOTIDE SEQUENCE [LARGE SCALE GENOMIC DNA]</scope>
    <source>
        <strain evidence="2 3">DSM 18793</strain>
    </source>
</reference>
<evidence type="ECO:0000256" key="1">
    <source>
        <dbReference type="SAM" id="Coils"/>
    </source>
</evidence>
<feature type="coiled-coil region" evidence="1">
    <location>
        <begin position="3"/>
        <end position="58"/>
    </location>
</feature>
<evidence type="ECO:0000313" key="3">
    <source>
        <dbReference type="Proteomes" id="UP000051084"/>
    </source>
</evidence>
<protein>
    <submittedName>
        <fullName evidence="2">Uncharacterized protein</fullName>
    </submittedName>
</protein>
<evidence type="ECO:0000313" key="2">
    <source>
        <dbReference type="EMBL" id="KRL96556.1"/>
    </source>
</evidence>
<gene>
    <name evidence="2" type="ORF">FC21_GL000640</name>
</gene>